<name>A0ABW5YCS3_9SPHI</name>
<sequence>MPVTPYEPFKGANFSNKYCFLTGATLNSPEETIQVFPQWLMSMYELEEKPFKMLDESMATYKDIKMPCSAAVNEAYLEPLENEIAQAFNSGYDALKAVDELKLFQWAGKLLYGIIFNEIQAGIRQQHAAGEEFNISQSIIHKFSNLHLMLQTLNLPIILDDFTPYSVFLFRVDNNDQEFGYRDEINTLTFSLRIKDFGLIICFQDNGSNKQYHKEILNKIGNNTLHPIQFEEFSGRVFYSAYLFNRLPEYTLLPVNEELYIEAEPLRGMSSKPLFDDWLNKIYGQVLENFWKNWGFLLLEIIKNPEEPMSFLFDADGNFINAATIALPR</sequence>
<gene>
    <name evidence="1" type="ORF">ACFS5N_10905</name>
</gene>
<reference evidence="2" key="1">
    <citation type="journal article" date="2019" name="Int. J. Syst. Evol. Microbiol.">
        <title>The Global Catalogue of Microorganisms (GCM) 10K type strain sequencing project: providing services to taxonomists for standard genome sequencing and annotation.</title>
        <authorList>
            <consortium name="The Broad Institute Genomics Platform"/>
            <consortium name="The Broad Institute Genome Sequencing Center for Infectious Disease"/>
            <person name="Wu L."/>
            <person name="Ma J."/>
        </authorList>
    </citation>
    <scope>NUCLEOTIDE SEQUENCE [LARGE SCALE GENOMIC DNA]</scope>
    <source>
        <strain evidence="2">KCTC 22437</strain>
    </source>
</reference>
<accession>A0ABW5YCS3</accession>
<evidence type="ECO:0000313" key="2">
    <source>
        <dbReference type="Proteomes" id="UP001597557"/>
    </source>
</evidence>
<keyword evidence="2" id="KW-1185">Reference proteome</keyword>
<dbReference type="EMBL" id="JBHUPD010000002">
    <property type="protein sequence ID" value="MFD2872979.1"/>
    <property type="molecule type" value="Genomic_DNA"/>
</dbReference>
<organism evidence="1 2">
    <name type="scientific">Mucilaginibacter ximonensis</name>
    <dbReference type="NCBI Taxonomy" id="538021"/>
    <lineage>
        <taxon>Bacteria</taxon>
        <taxon>Pseudomonadati</taxon>
        <taxon>Bacteroidota</taxon>
        <taxon>Sphingobacteriia</taxon>
        <taxon>Sphingobacteriales</taxon>
        <taxon>Sphingobacteriaceae</taxon>
        <taxon>Mucilaginibacter</taxon>
    </lineage>
</organism>
<protein>
    <submittedName>
        <fullName evidence="1">Uncharacterized protein</fullName>
    </submittedName>
</protein>
<dbReference type="RefSeq" id="WP_377185240.1">
    <property type="nucleotide sequence ID" value="NZ_JBHUPD010000002.1"/>
</dbReference>
<dbReference type="Proteomes" id="UP001597557">
    <property type="component" value="Unassembled WGS sequence"/>
</dbReference>
<proteinExistence type="predicted"/>
<comment type="caution">
    <text evidence="1">The sequence shown here is derived from an EMBL/GenBank/DDBJ whole genome shotgun (WGS) entry which is preliminary data.</text>
</comment>
<evidence type="ECO:0000313" key="1">
    <source>
        <dbReference type="EMBL" id="MFD2872979.1"/>
    </source>
</evidence>